<name>A0A1V4QFN2_UNCW3</name>
<comment type="caution">
    <text evidence="2">The sequence shown here is derived from an EMBL/GenBank/DDBJ whole genome shotgun (WGS) entry which is preliminary data.</text>
</comment>
<feature type="transmembrane region" description="Helical" evidence="1">
    <location>
        <begin position="17"/>
        <end position="33"/>
    </location>
</feature>
<feature type="transmembrane region" description="Helical" evidence="1">
    <location>
        <begin position="39"/>
        <end position="58"/>
    </location>
</feature>
<keyword evidence="1" id="KW-0472">Membrane</keyword>
<feature type="transmembrane region" description="Helical" evidence="1">
    <location>
        <begin position="94"/>
        <end position="114"/>
    </location>
</feature>
<proteinExistence type="predicted"/>
<evidence type="ECO:0000313" key="2">
    <source>
        <dbReference type="EMBL" id="OPX18158.1"/>
    </source>
</evidence>
<organism evidence="2 3">
    <name type="scientific">candidate division WOR-3 bacterium 4484_100</name>
    <dbReference type="NCBI Taxonomy" id="1936077"/>
    <lineage>
        <taxon>Bacteria</taxon>
        <taxon>Bacteria division WOR-3</taxon>
    </lineage>
</organism>
<evidence type="ECO:0000256" key="1">
    <source>
        <dbReference type="SAM" id="Phobius"/>
    </source>
</evidence>
<dbReference type="EMBL" id="MUKB01000035">
    <property type="protein sequence ID" value="OPX18158.1"/>
    <property type="molecule type" value="Genomic_DNA"/>
</dbReference>
<dbReference type="Proteomes" id="UP000191663">
    <property type="component" value="Unassembled WGS sequence"/>
</dbReference>
<dbReference type="AlphaFoldDB" id="A0A1V4QFN2"/>
<gene>
    <name evidence="2" type="ORF">BXT86_02720</name>
</gene>
<accession>A0A1V4QFN2</accession>
<sequence length="303" mass="34331">MEEPRVYLIFDRISPQLRGLLSALLIATAFFLQLDSKNILVGIPFIVGCLVLNLMKGIRIKRVTAQKSEWREVTPAKIEQVIDQCQRIKKFTTFGIGAIITYIIFIFFLLTFGFPLLTLLAIPFPLIATFFNAFILFSGLIFTGQRRAWMPVGLDIKARIVKRMMESPILRAPSLKAIPFLEIGIHKDGSFPQDARILIKFLDAPKEFIGLQGQISLNTVGARKYPYFYVVMIAQPEFGLLKKFKAPSIKKLVIEKKGGGEVDVVVIRQHTTKRTGYYTNEAVQDYILAQGIRLCRSVLEQSK</sequence>
<reference evidence="3" key="1">
    <citation type="submission" date="2017-01" db="EMBL/GenBank/DDBJ databases">
        <title>Novel pathways for hydrocarbon cycling and metabolic interdependencies in hydrothermal sediment communities.</title>
        <authorList>
            <person name="Dombrowski N."/>
            <person name="Seitz K."/>
            <person name="Teske A."/>
            <person name="Baker B."/>
        </authorList>
    </citation>
    <scope>NUCLEOTIDE SEQUENCE [LARGE SCALE GENOMIC DNA]</scope>
</reference>
<keyword evidence="1" id="KW-1133">Transmembrane helix</keyword>
<protein>
    <submittedName>
        <fullName evidence="2">Uncharacterized protein</fullName>
    </submittedName>
</protein>
<keyword evidence="1" id="KW-0812">Transmembrane</keyword>
<feature type="transmembrane region" description="Helical" evidence="1">
    <location>
        <begin position="120"/>
        <end position="142"/>
    </location>
</feature>
<evidence type="ECO:0000313" key="3">
    <source>
        <dbReference type="Proteomes" id="UP000191663"/>
    </source>
</evidence>